<dbReference type="AlphaFoldDB" id="A0A1H1MEE4"/>
<dbReference type="EMBL" id="LT629740">
    <property type="protein sequence ID" value="SDR84962.1"/>
    <property type="molecule type" value="Genomic_DNA"/>
</dbReference>
<organism evidence="1 2">
    <name type="scientific">Mucilaginibacter mallensis</name>
    <dbReference type="NCBI Taxonomy" id="652787"/>
    <lineage>
        <taxon>Bacteria</taxon>
        <taxon>Pseudomonadati</taxon>
        <taxon>Bacteroidota</taxon>
        <taxon>Sphingobacteriia</taxon>
        <taxon>Sphingobacteriales</taxon>
        <taxon>Sphingobacteriaceae</taxon>
        <taxon>Mucilaginibacter</taxon>
    </lineage>
</organism>
<protein>
    <submittedName>
        <fullName evidence="1">Uncharacterized protein</fullName>
    </submittedName>
</protein>
<gene>
    <name evidence="1" type="ORF">SAMN05216490_0057</name>
</gene>
<proteinExistence type="predicted"/>
<accession>A0A1H1MEE4</accession>
<dbReference type="STRING" id="652787.SAMN05216490_0057"/>
<evidence type="ECO:0000313" key="2">
    <source>
        <dbReference type="Proteomes" id="UP000199679"/>
    </source>
</evidence>
<keyword evidence="2" id="KW-1185">Reference proteome</keyword>
<sequence>MVSLIAAKAYFFCLDTKETKNQDKKILPPTGKTPRPALFVRPLPAFHYGSINALIFGEGWVN</sequence>
<dbReference type="Proteomes" id="UP000199679">
    <property type="component" value="Chromosome I"/>
</dbReference>
<evidence type="ECO:0000313" key="1">
    <source>
        <dbReference type="EMBL" id="SDR84962.1"/>
    </source>
</evidence>
<reference evidence="1 2" key="1">
    <citation type="submission" date="2016-10" db="EMBL/GenBank/DDBJ databases">
        <authorList>
            <person name="de Groot N.N."/>
        </authorList>
    </citation>
    <scope>NUCLEOTIDE SEQUENCE [LARGE SCALE GENOMIC DNA]</scope>
    <source>
        <strain evidence="1 2">MP1X4</strain>
    </source>
</reference>
<name>A0A1H1MEE4_MUCMA</name>